<dbReference type="AlphaFoldDB" id="A0A1B5KX30"/>
<keyword evidence="1" id="KW-1133">Transmembrane helix</keyword>
<keyword evidence="1" id="KW-0812">Transmembrane</keyword>
<dbReference type="Proteomes" id="UP000054053">
    <property type="component" value="Unassembled WGS sequence"/>
</dbReference>
<name>A0A1B5KX30_USTVR</name>
<organism evidence="2 3">
    <name type="scientific">Ustilaginoidea virens</name>
    <name type="common">Rice false smut fungus</name>
    <name type="synonym">Villosiclava virens</name>
    <dbReference type="NCBI Taxonomy" id="1159556"/>
    <lineage>
        <taxon>Eukaryota</taxon>
        <taxon>Fungi</taxon>
        <taxon>Dikarya</taxon>
        <taxon>Ascomycota</taxon>
        <taxon>Pezizomycotina</taxon>
        <taxon>Sordariomycetes</taxon>
        <taxon>Hypocreomycetidae</taxon>
        <taxon>Hypocreales</taxon>
        <taxon>Clavicipitaceae</taxon>
        <taxon>Ustilaginoidea</taxon>
    </lineage>
</organism>
<reference evidence="3" key="1">
    <citation type="journal article" date="2016" name="Genome Announc.">
        <title>Genome sequence of Ustilaginoidea virens IPU010, a rice pathogenic fungus causing false smut.</title>
        <authorList>
            <person name="Kumagai T."/>
            <person name="Ishii T."/>
            <person name="Terai G."/>
            <person name="Umemura M."/>
            <person name="Machida M."/>
            <person name="Asai K."/>
        </authorList>
    </citation>
    <scope>NUCLEOTIDE SEQUENCE [LARGE SCALE GENOMIC DNA]</scope>
    <source>
        <strain evidence="3">IPU010</strain>
    </source>
</reference>
<evidence type="ECO:0000313" key="3">
    <source>
        <dbReference type="Proteomes" id="UP000054053"/>
    </source>
</evidence>
<proteinExistence type="predicted"/>
<accession>A0A1B5KX30</accession>
<keyword evidence="1" id="KW-0472">Membrane</keyword>
<protein>
    <submittedName>
        <fullName evidence="2">Uncharacterized protein</fullName>
    </submittedName>
</protein>
<evidence type="ECO:0000256" key="1">
    <source>
        <dbReference type="SAM" id="Phobius"/>
    </source>
</evidence>
<feature type="transmembrane region" description="Helical" evidence="1">
    <location>
        <begin position="63"/>
        <end position="83"/>
    </location>
</feature>
<dbReference type="EMBL" id="BBTG02000036">
    <property type="protein sequence ID" value="GAO15612.1"/>
    <property type="molecule type" value="Genomic_DNA"/>
</dbReference>
<sequence length="181" mass="19574">MAEALAAYSGSALALGAVNTPLRHSWDFALPGNQLKTEARQRFNATLTTQEYTSGHAAPWQTLFYAVLAVVPALSLCCLYYTLRRPGLVTDLTEPQNLFALAINSPPSAQIKGSCGGGPRGRDLVVPWRVAYAPSANHYFFDEAAERPWRGKYAAEGATKARPVVDGASSYKRLSAGRGWL</sequence>
<comment type="caution">
    <text evidence="2">The sequence shown here is derived from an EMBL/GenBank/DDBJ whole genome shotgun (WGS) entry which is preliminary data.</text>
</comment>
<gene>
    <name evidence="2" type="ORF">UVI_02050440</name>
</gene>
<evidence type="ECO:0000313" key="2">
    <source>
        <dbReference type="EMBL" id="GAO15612.1"/>
    </source>
</evidence>